<feature type="compositionally biased region" description="Basic and acidic residues" evidence="1">
    <location>
        <begin position="624"/>
        <end position="638"/>
    </location>
</feature>
<evidence type="ECO:0008006" key="4">
    <source>
        <dbReference type="Google" id="ProtNLM"/>
    </source>
</evidence>
<dbReference type="EMBL" id="BTSY01000007">
    <property type="protein sequence ID" value="GMT36275.1"/>
    <property type="molecule type" value="Genomic_DNA"/>
</dbReference>
<reference evidence="2" key="1">
    <citation type="submission" date="2023-10" db="EMBL/GenBank/DDBJ databases">
        <title>Genome assembly of Pristionchus species.</title>
        <authorList>
            <person name="Yoshida K."/>
            <person name="Sommer R.J."/>
        </authorList>
    </citation>
    <scope>NUCLEOTIDE SEQUENCE</scope>
    <source>
        <strain evidence="2">RS5133</strain>
    </source>
</reference>
<evidence type="ECO:0000256" key="1">
    <source>
        <dbReference type="SAM" id="MobiDB-lite"/>
    </source>
</evidence>
<gene>
    <name evidence="2" type="ORF">PFISCL1PPCAC_27572</name>
</gene>
<feature type="region of interest" description="Disordered" evidence="1">
    <location>
        <begin position="816"/>
        <end position="852"/>
    </location>
</feature>
<comment type="caution">
    <text evidence="2">The sequence shown here is derived from an EMBL/GenBank/DDBJ whole genome shotgun (WGS) entry which is preliminary data.</text>
</comment>
<keyword evidence="3" id="KW-1185">Reference proteome</keyword>
<feature type="compositionally biased region" description="Acidic residues" evidence="1">
    <location>
        <begin position="582"/>
        <end position="623"/>
    </location>
</feature>
<feature type="compositionally biased region" description="Low complexity" evidence="1">
    <location>
        <begin position="639"/>
        <end position="648"/>
    </location>
</feature>
<feature type="non-terminal residue" evidence="2">
    <location>
        <position position="1"/>
    </location>
</feature>
<protein>
    <recommendedName>
        <fullName evidence="4">C2H2-type domain-containing protein</fullName>
    </recommendedName>
</protein>
<feature type="compositionally biased region" description="Polar residues" evidence="1">
    <location>
        <begin position="829"/>
        <end position="839"/>
    </location>
</feature>
<feature type="region of interest" description="Disordered" evidence="1">
    <location>
        <begin position="739"/>
        <end position="781"/>
    </location>
</feature>
<dbReference type="Proteomes" id="UP001432322">
    <property type="component" value="Unassembled WGS sequence"/>
</dbReference>
<evidence type="ECO:0000313" key="3">
    <source>
        <dbReference type="Proteomes" id="UP001432322"/>
    </source>
</evidence>
<proteinExistence type="predicted"/>
<organism evidence="2 3">
    <name type="scientific">Pristionchus fissidentatus</name>
    <dbReference type="NCBI Taxonomy" id="1538716"/>
    <lineage>
        <taxon>Eukaryota</taxon>
        <taxon>Metazoa</taxon>
        <taxon>Ecdysozoa</taxon>
        <taxon>Nematoda</taxon>
        <taxon>Chromadorea</taxon>
        <taxon>Rhabditida</taxon>
        <taxon>Rhabditina</taxon>
        <taxon>Diplogasteromorpha</taxon>
        <taxon>Diplogasteroidea</taxon>
        <taxon>Neodiplogasteridae</taxon>
        <taxon>Pristionchus</taxon>
    </lineage>
</organism>
<feature type="region of interest" description="Disordered" evidence="1">
    <location>
        <begin position="567"/>
        <end position="656"/>
    </location>
</feature>
<name>A0AAV5WXP8_9BILA</name>
<sequence length="1571" mass="185576">GVQAADYLSVQNQSRTLDEYVCFDKRRMPFLTRNLLFNRNRSFGTTPTVNSIRPPKAFVPCATLSCFERISPRHNRIKLEDRAVRKKILDTIVRILRREIVVNEIYEEKGVPTNYKFSVGVLADYKINGREALVNDAQFMRFVDKQWMNNRVLKVEVEKARSEAIAVRRKRRSRIFKNHEEIPEEVLSEVVVKKVTETRKKTPKVFNKESSYCEDTPWTQEELDDHHCILENGVLKWNHKPFTIEEGRKFSREKDLYEEYNKIRVLKPLKNRNQQYDKSQDVWPYRQDLALKIEKSIDTSTVKLARLPINKDKDPYVEGENLLHMGTGYPYRNTMCISRLQHPLLSGHRTALVCLLYQVWHPSGRKSNLINVHPCVNNKVWDDLITLPVNEKLFANHPTSLDLRFDFAKRFPQNCEVHVIVRVTFSGDRSLKDERGKISRDKKKCEEYRSTRREEEFSKTRDHVDENMLQSSYYGTFLLCKTGEKRGEAEWDYGTKSIVLVKERDLEYSKSRLADDGLRFAFEFDKAIEELQVASGKQHGNPFLEMEFFNEDFRLRSKTRKTCPLYSGTGTECIHASGEAEPVIEEDEDGDESDNGKEENDDEEKDDEQNDEEMKDENEEDEKEEKKENGVDDKREQSQDSQVVSSSDGATSPRDLSGLPIFAFPAVFSGHQLRNFENTDELSVQLKEDKSVQNALEKVIGCSMGEADKAQRASLEQLQKLQFPKTIYFRFPHKAVNDKADHKETMNSVNSRSTSHNDFSQWNRRLQKRRRRSQSSADNYKVKARLRHTKVTKHLVYKKETVRKIENLLRKSSDEGLERPRSLIKMPSPLSSAPISKQSSVDEESDEIPPKKSRVDVEVNEFGYKMIEIDSNGKKVKVAAWRKEFGMYRDKQQRSALPYVNERVACCSLRIDFTRPPMPPLLKEEKIMRETNERIIREQQMKKKSFDDGPPSNRLIIVPNPPIGGNFLRRPTKALQNIPKYTLTWHEEIEFELQQIFKIKTRDLENVEVRLSKFKENLTLFSFEEREKFIDGWKRRGVDVEMWCYQPFTREEYLRYDKKLSLLERNRVIKYSALQLSWNVVRPDTVEMAKIFERRLGVNERREYENQSPSMWQIKYRMISTKTPNRCIFCKKLCYNMYSLMMHYTFTHIRFDFQIRPKINNGQNGRFEDSVMIDFCLNIDFDTSREMHDFEPRKDLHKPVDCLTEHDMERMTHPIRLKSHAGHPLYLTTRFESSLLKEISMMSMVTFTKKIPNPSLFRRLEAERVYPDVRRNLAIFDHCYTVPGRLRVDEFQLLMKEYRQSSSIGSKWINKEWKPFFHMLRYFKNAILMRHTTVSHYMTHRLFLRCHIHLFCEKALFDGTFMCERFVDQLEKSLDKKEITLDDFKDLKLRIRFAMSQETFNGNIDAYNPLMDNRSPLKMMVENLCREQYDGFEEIMNSPAYNQDPKSRFELLSEMFEEFKKSIELRHHAESEVKVIFGSSDSTDVPEWFYPPGEIFEELLEGRSSQFLSTLDPRLGERAYNENYRIRRAQRKSYDQEFRGEELEKARMAPYYDMMEMAKIVLKLPATAKPE</sequence>
<accession>A0AAV5WXP8</accession>
<feature type="compositionally biased region" description="Polar residues" evidence="1">
    <location>
        <begin position="746"/>
        <end position="759"/>
    </location>
</feature>
<evidence type="ECO:0000313" key="2">
    <source>
        <dbReference type="EMBL" id="GMT36275.1"/>
    </source>
</evidence>